<dbReference type="InParanoid" id="A0A2R5GJL0"/>
<evidence type="ECO:0000313" key="2">
    <source>
        <dbReference type="EMBL" id="GBG30509.1"/>
    </source>
</evidence>
<proteinExistence type="predicted"/>
<organism evidence="2 3">
    <name type="scientific">Hondaea fermentalgiana</name>
    <dbReference type="NCBI Taxonomy" id="2315210"/>
    <lineage>
        <taxon>Eukaryota</taxon>
        <taxon>Sar</taxon>
        <taxon>Stramenopiles</taxon>
        <taxon>Bigyra</taxon>
        <taxon>Labyrinthulomycetes</taxon>
        <taxon>Thraustochytrida</taxon>
        <taxon>Thraustochytriidae</taxon>
        <taxon>Hondaea</taxon>
    </lineage>
</organism>
<dbReference type="AlphaFoldDB" id="A0A2R5GJL0"/>
<feature type="compositionally biased region" description="Acidic residues" evidence="1">
    <location>
        <begin position="126"/>
        <end position="143"/>
    </location>
</feature>
<dbReference type="Proteomes" id="UP000241890">
    <property type="component" value="Unassembled WGS sequence"/>
</dbReference>
<reference evidence="2 3" key="1">
    <citation type="submission" date="2017-12" db="EMBL/GenBank/DDBJ databases">
        <title>Sequencing, de novo assembly and annotation of complete genome of a new Thraustochytrid species, strain FCC1311.</title>
        <authorList>
            <person name="Sedici K."/>
            <person name="Godart F."/>
            <person name="Aiese Cigliano R."/>
            <person name="Sanseverino W."/>
            <person name="Barakat M."/>
            <person name="Ortet P."/>
            <person name="Marechal E."/>
            <person name="Cagnac O."/>
            <person name="Amato A."/>
        </authorList>
    </citation>
    <scope>NUCLEOTIDE SEQUENCE [LARGE SCALE GENOMIC DNA]</scope>
</reference>
<evidence type="ECO:0000256" key="1">
    <source>
        <dbReference type="SAM" id="MobiDB-lite"/>
    </source>
</evidence>
<keyword evidence="3" id="KW-1185">Reference proteome</keyword>
<comment type="caution">
    <text evidence="2">The sequence shown here is derived from an EMBL/GenBank/DDBJ whole genome shotgun (WGS) entry which is preliminary data.</text>
</comment>
<dbReference type="EMBL" id="BEYU01000077">
    <property type="protein sequence ID" value="GBG30509.1"/>
    <property type="molecule type" value="Genomic_DNA"/>
</dbReference>
<sequence>MTVSQIVAASYWFLTKFHVEVLIFSHCACLDCGVWEMYGKQCTPGQSVLEYTRLQFEVYHKLLLAHKYDDPTLLERSFEYIDDGYGDDQEDKNEDEDLMDEGTRVQRVTAGVAAAVAHALFPQSEDFLDAEDSDDDDEDDEKIEYEEDAISLSLDRLALNNH</sequence>
<protein>
    <submittedName>
        <fullName evidence="2">Uncharacterized protein</fullName>
    </submittedName>
</protein>
<gene>
    <name evidence="2" type="ORF">FCC1311_067292</name>
</gene>
<accession>A0A2R5GJL0</accession>
<name>A0A2R5GJL0_9STRA</name>
<evidence type="ECO:0000313" key="3">
    <source>
        <dbReference type="Proteomes" id="UP000241890"/>
    </source>
</evidence>
<feature type="region of interest" description="Disordered" evidence="1">
    <location>
        <begin position="124"/>
        <end position="143"/>
    </location>
</feature>